<dbReference type="EMBL" id="CM056813">
    <property type="protein sequence ID" value="KAJ8641305.1"/>
    <property type="molecule type" value="Genomic_DNA"/>
</dbReference>
<keyword evidence="2" id="KW-1185">Reference proteome</keyword>
<organism evidence="1 2">
    <name type="scientific">Persea americana</name>
    <name type="common">Avocado</name>
    <dbReference type="NCBI Taxonomy" id="3435"/>
    <lineage>
        <taxon>Eukaryota</taxon>
        <taxon>Viridiplantae</taxon>
        <taxon>Streptophyta</taxon>
        <taxon>Embryophyta</taxon>
        <taxon>Tracheophyta</taxon>
        <taxon>Spermatophyta</taxon>
        <taxon>Magnoliopsida</taxon>
        <taxon>Magnoliidae</taxon>
        <taxon>Laurales</taxon>
        <taxon>Lauraceae</taxon>
        <taxon>Persea</taxon>
    </lineage>
</organism>
<evidence type="ECO:0000313" key="2">
    <source>
        <dbReference type="Proteomes" id="UP001234297"/>
    </source>
</evidence>
<dbReference type="Proteomes" id="UP001234297">
    <property type="component" value="Chromosome 5"/>
</dbReference>
<gene>
    <name evidence="1" type="ORF">MRB53_017999</name>
</gene>
<protein>
    <submittedName>
        <fullName evidence="1">Uncharacterized protein</fullName>
    </submittedName>
</protein>
<evidence type="ECO:0000313" key="1">
    <source>
        <dbReference type="EMBL" id="KAJ8641305.1"/>
    </source>
</evidence>
<proteinExistence type="predicted"/>
<accession>A0ACC2M6P2</accession>
<sequence>MCYAVACSKCGKTTWGGCGWHVASVYRQIAQGQHCLCRQWPGIKMGEQSASVACSKCGKTTWSGCGRHVASVYQQIPQGQHCLCQEWPGIKIGEQSAAGNVNEADQQPVSRCTIL</sequence>
<reference evidence="1 2" key="1">
    <citation type="journal article" date="2022" name="Hortic Res">
        <title>A haplotype resolved chromosomal level avocado genome allows analysis of novel avocado genes.</title>
        <authorList>
            <person name="Nath O."/>
            <person name="Fletcher S.J."/>
            <person name="Hayward A."/>
            <person name="Shaw L.M."/>
            <person name="Masouleh A.K."/>
            <person name="Furtado A."/>
            <person name="Henry R.J."/>
            <person name="Mitter N."/>
        </authorList>
    </citation>
    <scope>NUCLEOTIDE SEQUENCE [LARGE SCALE GENOMIC DNA]</scope>
    <source>
        <strain evidence="2">cv. Hass</strain>
    </source>
</reference>
<comment type="caution">
    <text evidence="1">The sequence shown here is derived from an EMBL/GenBank/DDBJ whole genome shotgun (WGS) entry which is preliminary data.</text>
</comment>
<name>A0ACC2M6P2_PERAE</name>